<name>A0A0J6I651_COCPO</name>
<dbReference type="Pfam" id="PF20174">
    <property type="entry name" value="DUF6540"/>
    <property type="match status" value="1"/>
</dbReference>
<protein>
    <submittedName>
        <fullName evidence="1">Uncharacterized protein</fullName>
    </submittedName>
</protein>
<sequence>MSYNVYRLSSAGMPRDHHAIFIETNNPAIGCGHIYQVTGNIQGGMLYEDKPTAFPPEHDPSFLDKVLIGTVEAAMHPDTFRRLAALLGALHKAAQLGTESTRSMMIIRITLRNNGYGKAILKYLHDIEVLLKSFCKVDVQNIHIKPNIFSLHLIKRPIRGGIFSQSTEAVTLHV</sequence>
<reference evidence="1 2" key="1">
    <citation type="submission" date="2007-06" db="EMBL/GenBank/DDBJ databases">
        <title>The Genome Sequence of Coccidioides posadasii RMSCC_3488.</title>
        <authorList>
            <consortium name="Coccidioides Genome Resources Consortium"/>
            <consortium name="The Broad Institute Genome Sequencing Platform"/>
            <person name="Henn M.R."/>
            <person name="Sykes S."/>
            <person name="Young S."/>
            <person name="Jaffe D."/>
            <person name="Berlin A."/>
            <person name="Alvarez P."/>
            <person name="Butler J."/>
            <person name="Gnerre S."/>
            <person name="Grabherr M."/>
            <person name="Mauceli E."/>
            <person name="Brockman W."/>
            <person name="Kodira C."/>
            <person name="Alvarado L."/>
            <person name="Zeng Q."/>
            <person name="Crawford M."/>
            <person name="Antoine C."/>
            <person name="Devon K."/>
            <person name="Galgiani J."/>
            <person name="Orsborn K."/>
            <person name="Lewis M.L."/>
            <person name="Nusbaum C."/>
            <person name="Galagan J."/>
            <person name="Birren B."/>
        </authorList>
    </citation>
    <scope>NUCLEOTIDE SEQUENCE [LARGE SCALE GENOMIC DNA]</scope>
    <source>
        <strain evidence="1 2">RMSCC 3488</strain>
    </source>
</reference>
<reference evidence="2" key="2">
    <citation type="journal article" date="2009" name="Genome Res.">
        <title>Comparative genomic analyses of the human fungal pathogens Coccidioides and their relatives.</title>
        <authorList>
            <person name="Sharpton T.J."/>
            <person name="Stajich J.E."/>
            <person name="Rounsley S.D."/>
            <person name="Gardner M.J."/>
            <person name="Wortman J.R."/>
            <person name="Jordar V.S."/>
            <person name="Maiti R."/>
            <person name="Kodira C.D."/>
            <person name="Neafsey D.E."/>
            <person name="Zeng Q."/>
            <person name="Hung C.-Y."/>
            <person name="McMahan C."/>
            <person name="Muszewska A."/>
            <person name="Grynberg M."/>
            <person name="Mandel M.A."/>
            <person name="Kellner E.M."/>
            <person name="Barker B.M."/>
            <person name="Galgiani J.N."/>
            <person name="Orbach M.J."/>
            <person name="Kirkland T.N."/>
            <person name="Cole G.T."/>
            <person name="Henn M.R."/>
            <person name="Birren B.W."/>
            <person name="Taylor J.W."/>
        </authorList>
    </citation>
    <scope>NUCLEOTIDE SEQUENCE [LARGE SCALE GENOMIC DNA]</scope>
    <source>
        <strain evidence="2">RMSCC 3488</strain>
    </source>
</reference>
<dbReference type="Proteomes" id="UP000054567">
    <property type="component" value="Unassembled WGS sequence"/>
</dbReference>
<gene>
    <name evidence="1" type="ORF">CPAG_03223</name>
</gene>
<organism evidence="1 2">
    <name type="scientific">Coccidioides posadasii RMSCC 3488</name>
    <dbReference type="NCBI Taxonomy" id="454284"/>
    <lineage>
        <taxon>Eukaryota</taxon>
        <taxon>Fungi</taxon>
        <taxon>Dikarya</taxon>
        <taxon>Ascomycota</taxon>
        <taxon>Pezizomycotina</taxon>
        <taxon>Eurotiomycetes</taxon>
        <taxon>Eurotiomycetidae</taxon>
        <taxon>Onygenales</taxon>
        <taxon>Onygenaceae</taxon>
        <taxon>Coccidioides</taxon>
    </lineage>
</organism>
<evidence type="ECO:0000313" key="2">
    <source>
        <dbReference type="Proteomes" id="UP000054567"/>
    </source>
</evidence>
<proteinExistence type="predicted"/>
<reference evidence="2" key="3">
    <citation type="journal article" date="2010" name="Genome Res.">
        <title>Population genomic sequencing of Coccidioides fungi reveals recent hybridization and transposon control.</title>
        <authorList>
            <person name="Neafsey D.E."/>
            <person name="Barker B.M."/>
            <person name="Sharpton T.J."/>
            <person name="Stajich J.E."/>
            <person name="Park D.J."/>
            <person name="Whiston E."/>
            <person name="Hung C.-Y."/>
            <person name="McMahan C."/>
            <person name="White J."/>
            <person name="Sykes S."/>
            <person name="Heiman D."/>
            <person name="Young S."/>
            <person name="Zeng Q."/>
            <person name="Abouelleil A."/>
            <person name="Aftuck L."/>
            <person name="Bessette D."/>
            <person name="Brown A."/>
            <person name="FitzGerald M."/>
            <person name="Lui A."/>
            <person name="Macdonald J.P."/>
            <person name="Priest M."/>
            <person name="Orbach M.J."/>
            <person name="Galgiani J.N."/>
            <person name="Kirkland T.N."/>
            <person name="Cole G.T."/>
            <person name="Birren B.W."/>
            <person name="Henn M.R."/>
            <person name="Taylor J.W."/>
            <person name="Rounsley S.D."/>
        </authorList>
    </citation>
    <scope>NUCLEOTIDE SEQUENCE [LARGE SCALE GENOMIC DNA]</scope>
    <source>
        <strain evidence="2">RMSCC 3488</strain>
    </source>
</reference>
<evidence type="ECO:0000313" key="1">
    <source>
        <dbReference type="EMBL" id="KMM66887.1"/>
    </source>
</evidence>
<accession>A0A0J6I651</accession>
<dbReference type="VEuPathDB" id="FungiDB:CPAG_03223"/>
<dbReference type="EMBL" id="DS268110">
    <property type="protein sequence ID" value="KMM66887.1"/>
    <property type="molecule type" value="Genomic_DNA"/>
</dbReference>
<dbReference type="InterPro" id="IPR046670">
    <property type="entry name" value="DUF6540"/>
</dbReference>
<dbReference type="AlphaFoldDB" id="A0A0J6I651"/>